<evidence type="ECO:0000256" key="4">
    <source>
        <dbReference type="ARBA" id="ARBA00022553"/>
    </source>
</evidence>
<dbReference type="GeneID" id="108934936"/>
<comment type="cofactor">
    <cofactor evidence="1 11">
        <name>Ca(2+)</name>
        <dbReference type="ChEBI" id="CHEBI:29108"/>
    </cofactor>
</comment>
<comment type="similarity">
    <text evidence="3 11">Belongs to the phospholipid scramblase family.</text>
</comment>
<evidence type="ECO:0000256" key="2">
    <source>
        <dbReference type="ARBA" id="ARBA00004606"/>
    </source>
</evidence>
<protein>
    <recommendedName>
        <fullName evidence="11">Phospholipid scramblase</fullName>
    </recommendedName>
</protein>
<dbReference type="Pfam" id="PF03803">
    <property type="entry name" value="Scramblase"/>
    <property type="match status" value="1"/>
</dbReference>
<keyword evidence="13" id="KW-1185">Reference proteome</keyword>
<accession>A0A8C9RMJ1</accession>
<name>A0A8C9RMJ1_SCLFO</name>
<comment type="subcellular location">
    <subcellularLocation>
        <location evidence="2">Membrane</location>
        <topology evidence="2">Single-pass type II membrane protein</topology>
    </subcellularLocation>
</comment>
<sequence>MMALTATTTRKSEDDSFFNESDQMPLTAAAALWATAGTPAYSPGLQYLSQIDQLIVNAQVDLLEVLVGFESNNMYQLKNSQGQPVFYALEDTECCTRNWCGSLRPFVIKVIDNYRCEIIRLMRPLKCDSCCFPCCLQEMEVQVPPGNPIGYVLQEWHPYLPKFTIHNERKEPLLKIRGPFCTCRCFSDVPFEVTSLDEKTVIGKISKQWSGMAQECFSDADNFGIQFPMDLDVKIKAVLIGACFLIDFMYFEL</sequence>
<dbReference type="PANTHER" id="PTHR23248">
    <property type="entry name" value="PHOSPHOLIPID SCRAMBLASE-RELATED"/>
    <property type="match status" value="1"/>
</dbReference>
<comment type="function">
    <text evidence="11">May mediate accelerated ATP-independent bidirectional transbilayer migration of phospholipids upon binding calcium ions that results in a loss of phospholipid asymmetry in the plasma membrane.</text>
</comment>
<reference evidence="12" key="2">
    <citation type="submission" date="2025-08" db="UniProtKB">
        <authorList>
            <consortium name="Ensembl"/>
        </authorList>
    </citation>
    <scope>IDENTIFICATION</scope>
</reference>
<dbReference type="GeneTree" id="ENSGT00940000165699"/>
<organism evidence="12 13">
    <name type="scientific">Scleropages formosus</name>
    <name type="common">Asian bonytongue</name>
    <name type="synonym">Osteoglossum formosum</name>
    <dbReference type="NCBI Taxonomy" id="113540"/>
    <lineage>
        <taxon>Eukaryota</taxon>
        <taxon>Metazoa</taxon>
        <taxon>Chordata</taxon>
        <taxon>Craniata</taxon>
        <taxon>Vertebrata</taxon>
        <taxon>Euteleostomi</taxon>
        <taxon>Actinopterygii</taxon>
        <taxon>Neopterygii</taxon>
        <taxon>Teleostei</taxon>
        <taxon>Osteoglossocephala</taxon>
        <taxon>Osteoglossomorpha</taxon>
        <taxon>Osteoglossiformes</taxon>
        <taxon>Osteoglossidae</taxon>
        <taxon>Scleropages</taxon>
    </lineage>
</organism>
<evidence type="ECO:0000256" key="10">
    <source>
        <dbReference type="ARBA" id="ARBA00023288"/>
    </source>
</evidence>
<evidence type="ECO:0000256" key="8">
    <source>
        <dbReference type="ARBA" id="ARBA00023136"/>
    </source>
</evidence>
<dbReference type="GO" id="GO:0017128">
    <property type="term" value="F:phospholipid scramblase activity"/>
    <property type="evidence" value="ECO:0007669"/>
    <property type="project" value="InterPro"/>
</dbReference>
<keyword evidence="4" id="KW-0597">Phosphoprotein</keyword>
<dbReference type="Proteomes" id="UP000694397">
    <property type="component" value="Chromosome 3"/>
</dbReference>
<dbReference type="GO" id="GO:0005886">
    <property type="term" value="C:plasma membrane"/>
    <property type="evidence" value="ECO:0007669"/>
    <property type="project" value="TreeGrafter"/>
</dbReference>
<evidence type="ECO:0000313" key="13">
    <source>
        <dbReference type="Proteomes" id="UP000694397"/>
    </source>
</evidence>
<dbReference type="AlphaFoldDB" id="A0A8C9RMJ1"/>
<keyword evidence="5" id="KW-0812">Transmembrane</keyword>
<dbReference type="RefSeq" id="XP_018608683.1">
    <property type="nucleotide sequence ID" value="XM_018753167.2"/>
</dbReference>
<dbReference type="InterPro" id="IPR005552">
    <property type="entry name" value="Scramblase"/>
</dbReference>
<keyword evidence="10 11" id="KW-0449">Lipoprotein</keyword>
<dbReference type="PANTHER" id="PTHR23248:SF38">
    <property type="entry name" value="PHOSPHOLIPID SCRAMBLASE 1"/>
    <property type="match status" value="1"/>
</dbReference>
<dbReference type="OrthoDB" id="191150at2759"/>
<proteinExistence type="inferred from homology"/>
<evidence type="ECO:0000256" key="9">
    <source>
        <dbReference type="ARBA" id="ARBA00023139"/>
    </source>
</evidence>
<evidence type="ECO:0000256" key="5">
    <source>
        <dbReference type="ARBA" id="ARBA00022692"/>
    </source>
</evidence>
<evidence type="ECO:0000313" key="12">
    <source>
        <dbReference type="Ensembl" id="ENSSFOP00015015522.1"/>
    </source>
</evidence>
<keyword evidence="9 11" id="KW-0564">Palmitate</keyword>
<reference evidence="12 13" key="1">
    <citation type="submission" date="2019-04" db="EMBL/GenBank/DDBJ databases">
        <authorList>
            <consortium name="Wellcome Sanger Institute Data Sharing"/>
        </authorList>
    </citation>
    <scope>NUCLEOTIDE SEQUENCE [LARGE SCALE GENOMIC DNA]</scope>
</reference>
<keyword evidence="6 11" id="KW-0106">Calcium</keyword>
<evidence type="ECO:0000256" key="11">
    <source>
        <dbReference type="RuleBase" id="RU363116"/>
    </source>
</evidence>
<evidence type="ECO:0000256" key="7">
    <source>
        <dbReference type="ARBA" id="ARBA00022989"/>
    </source>
</evidence>
<evidence type="ECO:0000256" key="6">
    <source>
        <dbReference type="ARBA" id="ARBA00022837"/>
    </source>
</evidence>
<evidence type="ECO:0000256" key="1">
    <source>
        <dbReference type="ARBA" id="ARBA00001913"/>
    </source>
</evidence>
<keyword evidence="7" id="KW-1133">Transmembrane helix</keyword>
<evidence type="ECO:0000256" key="3">
    <source>
        <dbReference type="ARBA" id="ARBA00005350"/>
    </source>
</evidence>
<dbReference type="Ensembl" id="ENSSFOT00015015704.2">
    <property type="protein sequence ID" value="ENSSFOP00015015522.1"/>
    <property type="gene ID" value="ENSSFOG00015024668.1"/>
</dbReference>
<gene>
    <name evidence="12" type="primary">LOC108934936</name>
</gene>
<keyword evidence="8" id="KW-0472">Membrane</keyword>
<reference evidence="12" key="3">
    <citation type="submission" date="2025-09" db="UniProtKB">
        <authorList>
            <consortium name="Ensembl"/>
        </authorList>
    </citation>
    <scope>IDENTIFICATION</scope>
</reference>
<dbReference type="KEGG" id="sfm:108934936"/>